<name>A0A1H2LTU2_9ACTN</name>
<accession>A0A1H2LTU2</accession>
<keyword evidence="3" id="KW-1185">Reference proteome</keyword>
<proteinExistence type="predicted"/>
<feature type="transmembrane region" description="Helical" evidence="1">
    <location>
        <begin position="20"/>
        <end position="43"/>
    </location>
</feature>
<evidence type="ECO:0000256" key="1">
    <source>
        <dbReference type="SAM" id="Phobius"/>
    </source>
</evidence>
<organism evidence="2 3">
    <name type="scientific">Microlunatus sagamiharensis</name>
    <dbReference type="NCBI Taxonomy" id="546874"/>
    <lineage>
        <taxon>Bacteria</taxon>
        <taxon>Bacillati</taxon>
        <taxon>Actinomycetota</taxon>
        <taxon>Actinomycetes</taxon>
        <taxon>Propionibacteriales</taxon>
        <taxon>Propionibacteriaceae</taxon>
        <taxon>Microlunatus</taxon>
    </lineage>
</organism>
<evidence type="ECO:0000313" key="2">
    <source>
        <dbReference type="EMBL" id="SDU84001.1"/>
    </source>
</evidence>
<evidence type="ECO:0000313" key="3">
    <source>
        <dbReference type="Proteomes" id="UP000198825"/>
    </source>
</evidence>
<feature type="transmembrane region" description="Helical" evidence="1">
    <location>
        <begin position="63"/>
        <end position="83"/>
    </location>
</feature>
<sequence length="127" mass="12676">MPRPVQAPGSPTAAAPRGRISLLLGAVVGLLVGTLLTNLSTALLELDESGTLGAACEHAEATIAGAPGGLLVGLDAAACFVLLRRRRRSLGLALVGGAAGAVLALVVVSTLLWPLATNVLPVFVCAY</sequence>
<reference evidence="3" key="1">
    <citation type="submission" date="2016-10" db="EMBL/GenBank/DDBJ databases">
        <authorList>
            <person name="Varghese N."/>
            <person name="Submissions S."/>
        </authorList>
    </citation>
    <scope>NUCLEOTIDE SEQUENCE [LARGE SCALE GENOMIC DNA]</scope>
    <source>
        <strain evidence="3">DSM 21743</strain>
    </source>
</reference>
<dbReference type="Proteomes" id="UP000198825">
    <property type="component" value="Chromosome I"/>
</dbReference>
<dbReference type="STRING" id="546874.SAMN04488544_0773"/>
<dbReference type="RefSeq" id="WP_091073324.1">
    <property type="nucleotide sequence ID" value="NZ_LT629799.1"/>
</dbReference>
<dbReference type="EMBL" id="LT629799">
    <property type="protein sequence ID" value="SDU84001.1"/>
    <property type="molecule type" value="Genomic_DNA"/>
</dbReference>
<protein>
    <submittedName>
        <fullName evidence="2">Uncharacterized protein</fullName>
    </submittedName>
</protein>
<keyword evidence="1" id="KW-1133">Transmembrane helix</keyword>
<dbReference type="AlphaFoldDB" id="A0A1H2LTU2"/>
<keyword evidence="1" id="KW-0812">Transmembrane</keyword>
<keyword evidence="1" id="KW-0472">Membrane</keyword>
<feature type="transmembrane region" description="Helical" evidence="1">
    <location>
        <begin position="90"/>
        <end position="113"/>
    </location>
</feature>
<gene>
    <name evidence="2" type="ORF">SAMN04488544_0773</name>
</gene>